<dbReference type="GO" id="GO:0005576">
    <property type="term" value="C:extracellular region"/>
    <property type="evidence" value="ECO:0007669"/>
    <property type="project" value="UniProtKB-SubCell"/>
</dbReference>
<evidence type="ECO:0000256" key="2">
    <source>
        <dbReference type="ARBA" id="ARBA00022525"/>
    </source>
</evidence>
<evidence type="ECO:0008006" key="5">
    <source>
        <dbReference type="Google" id="ProtNLM"/>
    </source>
</evidence>
<sequence>MANVTIYSSANHWTYSDLYSTNFDDARVNNYSGSHISASAGGFSIYATGAFYYDSYGLSGGTLNTISMSYGGSQLVTATGFSLNVSNMAYASPSRVEQALLAGSDTIVSAWEQGDSYRTYGGDDWIELGSGNDSVDGGTGTDTFVVSVHSSTASVSTTNAGFRIESAYGKDSLKNVEIVSFSDKSVSLQKGGSSSETLTGDRAAVALTDYISGGSGNDKIDGGRGEDFLFGDAGADVLIGKQSGDYLYGNSGGDKLLGGAGKDVLNGANGADTLLGGNKADKLYGGRGKDLLNGGKGADEMIGGNGKDTFKGGAGDDEMTGGKGADTFVFQNKFGDDVITDFGARNNSEVIDLSSVTQIKHWNDLANNHMEQAANGSDVTISQGGNSITLIDVDLADLGANDFLF</sequence>
<dbReference type="InterPro" id="IPR011049">
    <property type="entry name" value="Serralysin-like_metalloprot_C"/>
</dbReference>
<dbReference type="GO" id="GO:0005509">
    <property type="term" value="F:calcium ion binding"/>
    <property type="evidence" value="ECO:0007669"/>
    <property type="project" value="InterPro"/>
</dbReference>
<dbReference type="InterPro" id="IPR001343">
    <property type="entry name" value="Hemolysn_Ca-bd"/>
</dbReference>
<gene>
    <name evidence="3" type="ORF">GCM10011498_03720</name>
</gene>
<dbReference type="Proteomes" id="UP000628017">
    <property type="component" value="Unassembled WGS sequence"/>
</dbReference>
<dbReference type="Pfam" id="PF00353">
    <property type="entry name" value="HemolysinCabind"/>
    <property type="match status" value="4"/>
</dbReference>
<keyword evidence="4" id="KW-1185">Reference proteome</keyword>
<evidence type="ECO:0000313" key="4">
    <source>
        <dbReference type="Proteomes" id="UP000628017"/>
    </source>
</evidence>
<accession>A0A916VM48</accession>
<comment type="subcellular location">
    <subcellularLocation>
        <location evidence="1">Secreted</location>
    </subcellularLocation>
</comment>
<reference evidence="3" key="1">
    <citation type="journal article" date="2014" name="Int. J. Syst. Evol. Microbiol.">
        <title>Complete genome sequence of Corynebacterium casei LMG S-19264T (=DSM 44701T), isolated from a smear-ripened cheese.</title>
        <authorList>
            <consortium name="US DOE Joint Genome Institute (JGI-PGF)"/>
            <person name="Walter F."/>
            <person name="Albersmeier A."/>
            <person name="Kalinowski J."/>
            <person name="Ruckert C."/>
        </authorList>
    </citation>
    <scope>NUCLEOTIDE SEQUENCE</scope>
    <source>
        <strain evidence="3">CGMCC 1.15880</strain>
    </source>
</reference>
<dbReference type="PRINTS" id="PR00313">
    <property type="entry name" value="CABNDNGRPT"/>
</dbReference>
<dbReference type="PANTHER" id="PTHR38340:SF1">
    <property type="entry name" value="S-LAYER PROTEIN"/>
    <property type="match status" value="1"/>
</dbReference>
<dbReference type="Gene3D" id="2.150.10.10">
    <property type="entry name" value="Serralysin-like metalloprotease, C-terminal"/>
    <property type="match status" value="3"/>
</dbReference>
<dbReference type="SUPFAM" id="SSF51120">
    <property type="entry name" value="beta-Roll"/>
    <property type="match status" value="2"/>
</dbReference>
<organism evidence="3 4">
    <name type="scientific">Neptunicoccus cionae</name>
    <dbReference type="NCBI Taxonomy" id="2035344"/>
    <lineage>
        <taxon>Bacteria</taxon>
        <taxon>Pseudomonadati</taxon>
        <taxon>Pseudomonadota</taxon>
        <taxon>Alphaproteobacteria</taxon>
        <taxon>Rhodobacterales</taxon>
        <taxon>Paracoccaceae</taxon>
        <taxon>Neptunicoccus</taxon>
    </lineage>
</organism>
<evidence type="ECO:0000313" key="3">
    <source>
        <dbReference type="EMBL" id="GGA07119.1"/>
    </source>
</evidence>
<dbReference type="PANTHER" id="PTHR38340">
    <property type="entry name" value="S-LAYER PROTEIN"/>
    <property type="match status" value="1"/>
</dbReference>
<comment type="caution">
    <text evidence="3">The sequence shown here is derived from an EMBL/GenBank/DDBJ whole genome shotgun (WGS) entry which is preliminary data.</text>
</comment>
<protein>
    <recommendedName>
        <fullName evidence="5">Calcium-binding protein</fullName>
    </recommendedName>
</protein>
<reference evidence="3" key="2">
    <citation type="submission" date="2020-09" db="EMBL/GenBank/DDBJ databases">
        <authorList>
            <person name="Sun Q."/>
            <person name="Zhou Y."/>
        </authorList>
    </citation>
    <scope>NUCLEOTIDE SEQUENCE</scope>
    <source>
        <strain evidence="3">CGMCC 1.15880</strain>
    </source>
</reference>
<dbReference type="RefSeq" id="WP_188670363.1">
    <property type="nucleotide sequence ID" value="NZ_BMKA01000001.1"/>
</dbReference>
<proteinExistence type="predicted"/>
<dbReference type="AlphaFoldDB" id="A0A916VM48"/>
<evidence type="ECO:0000256" key="1">
    <source>
        <dbReference type="ARBA" id="ARBA00004613"/>
    </source>
</evidence>
<name>A0A916VM48_9RHOB</name>
<keyword evidence="2" id="KW-0964">Secreted</keyword>
<dbReference type="InterPro" id="IPR050557">
    <property type="entry name" value="RTX_toxin/Mannuronan_C5-epim"/>
</dbReference>
<dbReference type="EMBL" id="BMKA01000001">
    <property type="protein sequence ID" value="GGA07119.1"/>
    <property type="molecule type" value="Genomic_DNA"/>
</dbReference>